<feature type="region of interest" description="Disordered" evidence="1">
    <location>
        <begin position="1"/>
        <end position="82"/>
    </location>
</feature>
<proteinExistence type="predicted"/>
<evidence type="ECO:0000313" key="2">
    <source>
        <dbReference type="EMBL" id="SPF48203.1"/>
    </source>
</evidence>
<feature type="compositionally biased region" description="Low complexity" evidence="1">
    <location>
        <begin position="244"/>
        <end position="253"/>
    </location>
</feature>
<dbReference type="EMBL" id="OMOD01000180">
    <property type="protein sequence ID" value="SPF48203.1"/>
    <property type="molecule type" value="Genomic_DNA"/>
</dbReference>
<gene>
    <name evidence="2" type="ORF">SBA1_820005</name>
</gene>
<feature type="compositionally biased region" description="Polar residues" evidence="1">
    <location>
        <begin position="234"/>
        <end position="243"/>
    </location>
</feature>
<name>A0A2U3L8G0_9BACT</name>
<dbReference type="Proteomes" id="UP000238701">
    <property type="component" value="Unassembled WGS sequence"/>
</dbReference>
<feature type="compositionally biased region" description="Polar residues" evidence="1">
    <location>
        <begin position="24"/>
        <end position="40"/>
    </location>
</feature>
<sequence>MMHDNPNALTQGDGNTKPDPSIDMNLNPNPTAEVATNGSVDTPDRSDGVPAVQPKPPTSEAKLHANRENAKKSTGPTTARGKYHSRLNAMKHGMLSKPILYHADGTPTNDDFHTLQERLQQKYGTDDIRTQLLTETIVVECWRQRKALDIEAQCFEYPTHFSSTGLMPQLQRYRTASQRALEKSFELLEEQSPSSSAGEEAEGDAPAFQPETVPQAAKPTGGLTVMTGEESAPEQGSESQNEASSGEGSTSTGDVEDAA</sequence>
<protein>
    <submittedName>
        <fullName evidence="2">Uncharacterized protein</fullName>
    </submittedName>
</protein>
<reference evidence="3" key="1">
    <citation type="submission" date="2018-02" db="EMBL/GenBank/DDBJ databases">
        <authorList>
            <person name="Hausmann B."/>
        </authorList>
    </citation>
    <scope>NUCLEOTIDE SEQUENCE [LARGE SCALE GENOMIC DNA]</scope>
    <source>
        <strain evidence="3">Peat soil MAG SbA1</strain>
    </source>
</reference>
<organism evidence="2 3">
    <name type="scientific">Candidatus Sulfotelmatobacter kueseliae</name>
    <dbReference type="NCBI Taxonomy" id="2042962"/>
    <lineage>
        <taxon>Bacteria</taxon>
        <taxon>Pseudomonadati</taxon>
        <taxon>Acidobacteriota</taxon>
        <taxon>Terriglobia</taxon>
        <taxon>Terriglobales</taxon>
        <taxon>Candidatus Korobacteraceae</taxon>
        <taxon>Candidatus Sulfotelmatobacter</taxon>
    </lineage>
</organism>
<feature type="region of interest" description="Disordered" evidence="1">
    <location>
        <begin position="186"/>
        <end position="259"/>
    </location>
</feature>
<evidence type="ECO:0000256" key="1">
    <source>
        <dbReference type="SAM" id="MobiDB-lite"/>
    </source>
</evidence>
<accession>A0A2U3L8G0</accession>
<evidence type="ECO:0000313" key="3">
    <source>
        <dbReference type="Proteomes" id="UP000238701"/>
    </source>
</evidence>
<dbReference type="OrthoDB" id="21490at2"/>
<dbReference type="AlphaFoldDB" id="A0A2U3L8G0"/>
<feature type="compositionally biased region" description="Basic and acidic residues" evidence="1">
    <location>
        <begin position="61"/>
        <end position="71"/>
    </location>
</feature>